<dbReference type="SUPFAM" id="SSF55120">
    <property type="entry name" value="Pseudouridine synthase"/>
    <property type="match status" value="1"/>
</dbReference>
<keyword evidence="4" id="KW-0694">RNA-binding</keyword>
<accession>A0ABN7K1I8</accession>
<organism evidence="7 8">
    <name type="scientific">Campylobacter suis</name>
    <dbReference type="NCBI Taxonomy" id="2790657"/>
    <lineage>
        <taxon>Bacteria</taxon>
        <taxon>Pseudomonadati</taxon>
        <taxon>Campylobacterota</taxon>
        <taxon>Epsilonproteobacteria</taxon>
        <taxon>Campylobacterales</taxon>
        <taxon>Campylobacteraceae</taxon>
        <taxon>Campylobacter</taxon>
    </lineage>
</organism>
<dbReference type="InterPro" id="IPR036986">
    <property type="entry name" value="S4_RNA-bd_sf"/>
</dbReference>
<dbReference type="InterPro" id="IPR006145">
    <property type="entry name" value="PsdUridine_synth_RsuA/RluA"/>
</dbReference>
<comment type="function">
    <text evidence="5">Responsible for synthesis of pseudouridine from uracil.</text>
</comment>
<dbReference type="RefSeq" id="WP_230056029.1">
    <property type="nucleotide sequence ID" value="NZ_CAJHOE010000001.1"/>
</dbReference>
<dbReference type="InterPro" id="IPR006225">
    <property type="entry name" value="PsdUridine_synth_RluC/D"/>
</dbReference>
<evidence type="ECO:0000313" key="8">
    <source>
        <dbReference type="Proteomes" id="UP000789359"/>
    </source>
</evidence>
<name>A0ABN7K1I8_9BACT</name>
<reference evidence="7 8" key="1">
    <citation type="submission" date="2020-11" db="EMBL/GenBank/DDBJ databases">
        <authorList>
            <person name="Peeters C."/>
        </authorList>
    </citation>
    <scope>NUCLEOTIDE SEQUENCE [LARGE SCALE GENOMIC DNA]</scope>
    <source>
        <strain evidence="7 8">LMG 8286</strain>
    </source>
</reference>
<dbReference type="Gene3D" id="3.10.290.10">
    <property type="entry name" value="RNA-binding S4 domain"/>
    <property type="match status" value="1"/>
</dbReference>
<dbReference type="Pfam" id="PF00849">
    <property type="entry name" value="PseudoU_synth_2"/>
    <property type="match status" value="1"/>
</dbReference>
<dbReference type="PROSITE" id="PS01129">
    <property type="entry name" value="PSI_RLU"/>
    <property type="match status" value="1"/>
</dbReference>
<keyword evidence="3 5" id="KW-0413">Isomerase</keyword>
<dbReference type="InterPro" id="IPR002942">
    <property type="entry name" value="S4_RNA-bd"/>
</dbReference>
<dbReference type="PROSITE" id="PS50889">
    <property type="entry name" value="S4"/>
    <property type="match status" value="1"/>
</dbReference>
<dbReference type="InterPro" id="IPR006224">
    <property type="entry name" value="PsdUridine_synth_RluA-like_CS"/>
</dbReference>
<comment type="caution">
    <text evidence="7">The sequence shown here is derived from an EMBL/GenBank/DDBJ whole genome shotgun (WGS) entry which is preliminary data.</text>
</comment>
<dbReference type="GO" id="GO:0160140">
    <property type="term" value="F:23S rRNA pseudouridine(1911/1915/1917) synthase activity"/>
    <property type="evidence" value="ECO:0007669"/>
    <property type="project" value="UniProtKB-EC"/>
</dbReference>
<dbReference type="NCBIfam" id="TIGR00005">
    <property type="entry name" value="rluA_subfam"/>
    <property type="match status" value="1"/>
</dbReference>
<dbReference type="PANTHER" id="PTHR21600">
    <property type="entry name" value="MITOCHONDRIAL RNA PSEUDOURIDINE SYNTHASE"/>
    <property type="match status" value="1"/>
</dbReference>
<comment type="similarity">
    <text evidence="2 5">Belongs to the pseudouridine synthase RluA family.</text>
</comment>
<evidence type="ECO:0000256" key="1">
    <source>
        <dbReference type="ARBA" id="ARBA00000073"/>
    </source>
</evidence>
<dbReference type="CDD" id="cd02869">
    <property type="entry name" value="PseudoU_synth_RluA_like"/>
    <property type="match status" value="1"/>
</dbReference>
<dbReference type="SMART" id="SM00363">
    <property type="entry name" value="S4"/>
    <property type="match status" value="1"/>
</dbReference>
<evidence type="ECO:0000259" key="6">
    <source>
        <dbReference type="SMART" id="SM00363"/>
    </source>
</evidence>
<protein>
    <recommendedName>
        <fullName evidence="5">Pseudouridine synthase</fullName>
        <ecNumber evidence="5">5.4.99.-</ecNumber>
    </recommendedName>
</protein>
<evidence type="ECO:0000313" key="7">
    <source>
        <dbReference type="EMBL" id="CAD7286393.1"/>
    </source>
</evidence>
<dbReference type="InterPro" id="IPR020103">
    <property type="entry name" value="PsdUridine_synth_cat_dom_sf"/>
</dbReference>
<dbReference type="PANTHER" id="PTHR21600:SF44">
    <property type="entry name" value="RIBOSOMAL LARGE SUBUNIT PSEUDOURIDINE SYNTHASE D"/>
    <property type="match status" value="1"/>
</dbReference>
<evidence type="ECO:0000256" key="5">
    <source>
        <dbReference type="RuleBase" id="RU362028"/>
    </source>
</evidence>
<gene>
    <name evidence="7" type="primary">rluD</name>
    <name evidence="7" type="ORF">LMG8286_00224</name>
</gene>
<dbReference type="Pfam" id="PF01479">
    <property type="entry name" value="S4"/>
    <property type="match status" value="1"/>
</dbReference>
<evidence type="ECO:0000256" key="4">
    <source>
        <dbReference type="PROSITE-ProRule" id="PRU00182"/>
    </source>
</evidence>
<dbReference type="SUPFAM" id="SSF55174">
    <property type="entry name" value="Alpha-L RNA-binding motif"/>
    <property type="match status" value="1"/>
</dbReference>
<dbReference type="EMBL" id="CAJHOE010000001">
    <property type="protein sequence ID" value="CAD7286393.1"/>
    <property type="molecule type" value="Genomic_DNA"/>
</dbReference>
<feature type="domain" description="RNA-binding S4" evidence="6">
    <location>
        <begin position="10"/>
        <end position="71"/>
    </location>
</feature>
<proteinExistence type="inferred from homology"/>
<keyword evidence="8" id="KW-1185">Reference proteome</keyword>
<evidence type="ECO:0000256" key="2">
    <source>
        <dbReference type="ARBA" id="ARBA00010876"/>
    </source>
</evidence>
<dbReference type="Gene3D" id="3.30.2350.10">
    <property type="entry name" value="Pseudouridine synthase"/>
    <property type="match status" value="1"/>
</dbReference>
<dbReference type="CDD" id="cd00165">
    <property type="entry name" value="S4"/>
    <property type="match status" value="1"/>
</dbReference>
<comment type="catalytic activity">
    <reaction evidence="1 5">
        <text>a uridine in RNA = a pseudouridine in RNA</text>
        <dbReference type="Rhea" id="RHEA:48348"/>
        <dbReference type="Rhea" id="RHEA-COMP:12068"/>
        <dbReference type="Rhea" id="RHEA-COMP:12069"/>
        <dbReference type="ChEBI" id="CHEBI:65314"/>
        <dbReference type="ChEBI" id="CHEBI:65315"/>
    </reaction>
</comment>
<evidence type="ECO:0000256" key="3">
    <source>
        <dbReference type="ARBA" id="ARBA00023235"/>
    </source>
</evidence>
<dbReference type="EC" id="5.4.99.-" evidence="5"/>
<dbReference type="Proteomes" id="UP000789359">
    <property type="component" value="Unassembled WGS sequence"/>
</dbReference>
<sequence>MVEFSPTHPQRLDIAVANELKISRNQALNLIKDSLVSVNLKPATKASLKIEPDDKICVKFGERKESVSQYEVKFDIPIIYEDEDLLVLNKPPHVVVHGAPSVKEATMVEWLEKKGCMLSNLNGDVRAGIVHRLDKGTSGAIVVAKNNATHAALSAQLSDKSMGRIYLALTNLALKENCIVDRPIGRNSSNRLKRAIVSGAKEAKSAFLNLISNDGVNLIAAKLFTGRTHQIRVHLSSINRYILGDDLYGFKSEKGKINRVMLHAYMLYFIHPRSGEMVEFVAPLYEDFKNLLEKKITKELLDEKICPSSLSAAFCDHPSWLWLKSSDSTKRVATNYK</sequence>
<dbReference type="InterPro" id="IPR050188">
    <property type="entry name" value="RluA_PseudoU_synthase"/>
</dbReference>